<keyword evidence="1" id="KW-0175">Coiled coil</keyword>
<feature type="coiled-coil region" evidence="1">
    <location>
        <begin position="38"/>
        <end position="67"/>
    </location>
</feature>
<dbReference type="RefSeq" id="WP_076433712.1">
    <property type="nucleotide sequence ID" value="NZ_FTNO01000009.1"/>
</dbReference>
<evidence type="ECO:0000256" key="1">
    <source>
        <dbReference type="SAM" id="Coils"/>
    </source>
</evidence>
<dbReference type="AlphaFoldDB" id="A0A1N7FHS1"/>
<organism evidence="2 3">
    <name type="scientific">Haladaptatus litoreus</name>
    <dbReference type="NCBI Taxonomy" id="553468"/>
    <lineage>
        <taxon>Archaea</taxon>
        <taxon>Methanobacteriati</taxon>
        <taxon>Methanobacteriota</taxon>
        <taxon>Stenosarchaea group</taxon>
        <taxon>Halobacteria</taxon>
        <taxon>Halobacteriales</taxon>
        <taxon>Haladaptataceae</taxon>
        <taxon>Haladaptatus</taxon>
    </lineage>
</organism>
<dbReference type="Proteomes" id="UP000186914">
    <property type="component" value="Unassembled WGS sequence"/>
</dbReference>
<protein>
    <submittedName>
        <fullName evidence="2">Uncharacterized protein</fullName>
    </submittedName>
</protein>
<evidence type="ECO:0000313" key="2">
    <source>
        <dbReference type="EMBL" id="SIR99834.1"/>
    </source>
</evidence>
<gene>
    <name evidence="2" type="ORF">SAMN05421858_5069</name>
</gene>
<keyword evidence="3" id="KW-1185">Reference proteome</keyword>
<name>A0A1N7FHS1_9EURY</name>
<evidence type="ECO:0000313" key="3">
    <source>
        <dbReference type="Proteomes" id="UP000186914"/>
    </source>
</evidence>
<sequence>MPRRNIKLPADDYAKHNERRQEMGRTWAEYIDGQAPELENVLREIVREEIERANEEQVREIANELQSRF</sequence>
<proteinExistence type="predicted"/>
<accession>A0A1N7FHS1</accession>
<dbReference type="EMBL" id="FTNO01000009">
    <property type="protein sequence ID" value="SIR99834.1"/>
    <property type="molecule type" value="Genomic_DNA"/>
</dbReference>
<reference evidence="3" key="1">
    <citation type="submission" date="2017-01" db="EMBL/GenBank/DDBJ databases">
        <authorList>
            <person name="Varghese N."/>
            <person name="Submissions S."/>
        </authorList>
    </citation>
    <scope>NUCLEOTIDE SEQUENCE [LARGE SCALE GENOMIC DNA]</scope>
    <source>
        <strain evidence="3">CGMCC 1.7737</strain>
    </source>
</reference>